<keyword evidence="2" id="KW-1185">Reference proteome</keyword>
<dbReference type="InterPro" id="IPR011050">
    <property type="entry name" value="Pectin_lyase_fold/virulence"/>
</dbReference>
<dbReference type="SUPFAM" id="SSF51126">
    <property type="entry name" value="Pectin lyase-like"/>
    <property type="match status" value="1"/>
</dbReference>
<dbReference type="RefSeq" id="WP_350401417.1">
    <property type="nucleotide sequence ID" value="NZ_JBELOE010000152.1"/>
</dbReference>
<organism evidence="1 2">
    <name type="scientific">Catenovulum sediminis</name>
    <dbReference type="NCBI Taxonomy" id="1740262"/>
    <lineage>
        <taxon>Bacteria</taxon>
        <taxon>Pseudomonadati</taxon>
        <taxon>Pseudomonadota</taxon>
        <taxon>Gammaproteobacteria</taxon>
        <taxon>Alteromonadales</taxon>
        <taxon>Alteromonadaceae</taxon>
        <taxon>Catenovulum</taxon>
    </lineage>
</organism>
<dbReference type="EMBL" id="JBELOE010000152">
    <property type="protein sequence ID" value="MER2491836.1"/>
    <property type="molecule type" value="Genomic_DNA"/>
</dbReference>
<name>A0ABV1RFX4_9ALTE</name>
<evidence type="ECO:0000313" key="1">
    <source>
        <dbReference type="EMBL" id="MER2491836.1"/>
    </source>
</evidence>
<evidence type="ECO:0000313" key="2">
    <source>
        <dbReference type="Proteomes" id="UP001467690"/>
    </source>
</evidence>
<comment type="caution">
    <text evidence="1">The sequence shown here is derived from an EMBL/GenBank/DDBJ whole genome shotgun (WGS) entry which is preliminary data.</text>
</comment>
<sequence length="417" mass="46515">MKKLFSCCLLILLIAMVWLAKLNEVDYLLVRYWTLFAGHQSVHAFFEKSQMTQTDSYQFLLNYIPQYTFSENAVTSPHSQPPFASLGKIIHVSDMEQLRTAIEQASDADIIKIAKGEYQLSSNKLRLTKHHNTPTTIMAEQLGDVKLISSLIEAILVTGSGWRLNNLVIEGQCQIDNQCEHAVHIVGKADNSHLVNNKFVNFNAHIKVNGLSGAFPNEGKIAHNMLINQWVRKTPNPVTPVDIVGGNNWQVTHNFIADFAKSQGNQTSYAAFLKGGGQYGAFSDNIVICSWKVPPTTFAEKRLGLSFGGGGTGKSVCQNDCRFEHSNGLIEHNLIMNCGQEHAIYINNSHSIQIKNNLLLSSFGIQINDSSDKIEIVNNFYQGGIYASSQQTQINNSKLDYQDTSINNLINRFIEEM</sequence>
<dbReference type="Gene3D" id="2.160.20.10">
    <property type="entry name" value="Single-stranded right-handed beta-helix, Pectin lyase-like"/>
    <property type="match status" value="1"/>
</dbReference>
<proteinExistence type="predicted"/>
<reference evidence="1 2" key="1">
    <citation type="submission" date="2024-06" db="EMBL/GenBank/DDBJ databases">
        <authorList>
            <person name="Chen R.Y."/>
        </authorList>
    </citation>
    <scope>NUCLEOTIDE SEQUENCE [LARGE SCALE GENOMIC DNA]</scope>
    <source>
        <strain evidence="1 2">D2</strain>
    </source>
</reference>
<dbReference type="Proteomes" id="UP001467690">
    <property type="component" value="Unassembled WGS sequence"/>
</dbReference>
<protein>
    <recommendedName>
        <fullName evidence="3">Right handed beta helix domain-containing protein</fullName>
    </recommendedName>
</protein>
<gene>
    <name evidence="1" type="ORF">ABS311_08060</name>
</gene>
<accession>A0ABV1RFX4</accession>
<evidence type="ECO:0008006" key="3">
    <source>
        <dbReference type="Google" id="ProtNLM"/>
    </source>
</evidence>
<dbReference type="InterPro" id="IPR012334">
    <property type="entry name" value="Pectin_lyas_fold"/>
</dbReference>